<dbReference type="PANTHER" id="PTHR11630:SF46">
    <property type="entry name" value="DNA REPLICATION LICENSING FACTOR MCM3-RELATED"/>
    <property type="match status" value="1"/>
</dbReference>
<evidence type="ECO:0000256" key="5">
    <source>
        <dbReference type="ARBA" id="ARBA00022705"/>
    </source>
</evidence>
<proteinExistence type="inferred from homology"/>
<dbReference type="Gene3D" id="3.30.1640.10">
    <property type="entry name" value="mini-chromosome maintenance (MCM) complex, chain A, domain 1"/>
    <property type="match status" value="1"/>
</dbReference>
<dbReference type="GO" id="GO:0005524">
    <property type="term" value="F:ATP binding"/>
    <property type="evidence" value="ECO:0007669"/>
    <property type="project" value="UniProtKB-UniRule"/>
</dbReference>
<dbReference type="GO" id="GO:0003697">
    <property type="term" value="F:single-stranded DNA binding"/>
    <property type="evidence" value="ECO:0007669"/>
    <property type="project" value="TreeGrafter"/>
</dbReference>
<dbReference type="InterPro" id="IPR056575">
    <property type="entry name" value="WH_MCM3_C"/>
</dbReference>
<dbReference type="InterPro" id="IPR012340">
    <property type="entry name" value="NA-bd_OB-fold"/>
</dbReference>
<evidence type="ECO:0000256" key="12">
    <source>
        <dbReference type="ARBA" id="ARBA00023306"/>
    </source>
</evidence>
<dbReference type="FunFam" id="3.30.1640.10:FF:000002">
    <property type="entry name" value="DNA helicase"/>
    <property type="match status" value="1"/>
</dbReference>
<evidence type="ECO:0000259" key="16">
    <source>
        <dbReference type="PROSITE" id="PS50051"/>
    </source>
</evidence>
<evidence type="ECO:0000256" key="7">
    <source>
        <dbReference type="ARBA" id="ARBA00022801"/>
    </source>
</evidence>
<dbReference type="InterPro" id="IPR027925">
    <property type="entry name" value="MCM_N"/>
</dbReference>
<dbReference type="Pfam" id="PF23191">
    <property type="entry name" value="WHD_MCM3_C"/>
    <property type="match status" value="1"/>
</dbReference>
<dbReference type="Pfam" id="PF17207">
    <property type="entry name" value="MCM_OB"/>
    <property type="match status" value="1"/>
</dbReference>
<dbReference type="Pfam" id="PF17855">
    <property type="entry name" value="MCM_lid"/>
    <property type="match status" value="1"/>
</dbReference>
<dbReference type="GO" id="GO:1902975">
    <property type="term" value="P:mitotic DNA replication initiation"/>
    <property type="evidence" value="ECO:0007669"/>
    <property type="project" value="TreeGrafter"/>
</dbReference>
<evidence type="ECO:0000256" key="10">
    <source>
        <dbReference type="ARBA" id="ARBA00023125"/>
    </source>
</evidence>
<dbReference type="GO" id="GO:0005634">
    <property type="term" value="C:nucleus"/>
    <property type="evidence" value="ECO:0007669"/>
    <property type="project" value="UniProtKB-SubCell"/>
</dbReference>
<dbReference type="InterPro" id="IPR041562">
    <property type="entry name" value="MCM_lid"/>
</dbReference>
<evidence type="ECO:0000256" key="4">
    <source>
        <dbReference type="ARBA" id="ARBA00022454"/>
    </source>
</evidence>
<sequence length="828" mass="93408">MAEPEVDQKLRDLQKEYLDFLDDEEDDGIYHKRVKHMIEDKRFRLSVNINDLRKKNPSRAVNLLQNAFEEQVAFNRSLKEYVTNIDTTFALERDEFFIGFEGSFGSKHVTPRTLTSRFIGNLICIEGIVIKCSLVRPKVVKSVHFCPATNKTLERRYTDLTSLDAFPSSAVYPTKDEDGNLLETEYGLSTYKDHQTLTVQEMPEKAPAGQLPRSVDIILEYDLVDLCKPGDRVQIVGNYRCLPNKNNSFTSGMFRTVVIANSITQLSKETSCNISREDVKNCRTLVKKYNMFDLLGRSLAPSIHGHEFIKKAILCMLLGGTEKVLPNGTRLRGDINILLIGDPSVAKSQLLRYVLCTAPRAVATTGRGSSGVGLTAAVTTDQETGERRLEAGAMVIADRGIVCIDEFDKMTDMDRTAIHEVMEQGRVTIAKAGIHARLNARCSVLAAANPVYGRYDQYKTPMENIGLQDSLLSRFDLLFVVLDSVDQDNDKMISDHVVRMHRYRNPNEQDGQVLPMGTNADNLSTKNPDQASEAEEETPIWEKYDALLHGNIRSKSDKIFNMNFMRKFIHIAKVLKPVLTDEASSAISEEYSRLRSQDFSNSDVARTQPVTVRTLETLIRLATAHAKSRLSRHVLIEDAQVAIELVQYAYFKKVLEKEKKKKRKRDGHGTDDDGESSESDDEVQSLPSIRSRRNRSPSVTQPTVSTGDDDPYDFQASPQKKKLRKTRQTTQQSMDITEPIFEDDTEPQVASLATPTTITSERFQIFKSNLVNVFRHERAQSLNITRVVEYVNSQVPDQPFEEGEVSAAIERLSDANHIMVTDGIVFLI</sequence>
<gene>
    <name evidence="17" type="ORF">g.2171</name>
</gene>
<dbReference type="SMART" id="SM00350">
    <property type="entry name" value="MCM"/>
    <property type="match status" value="1"/>
</dbReference>
<dbReference type="InterPro" id="IPR003593">
    <property type="entry name" value="AAA+_ATPase"/>
</dbReference>
<keyword evidence="4" id="KW-0158">Chromosome</keyword>
<dbReference type="Gene3D" id="2.20.28.10">
    <property type="match status" value="1"/>
</dbReference>
<accession>A0A1B6D4N3</accession>
<dbReference type="InterPro" id="IPR033762">
    <property type="entry name" value="MCM_OB"/>
</dbReference>
<evidence type="ECO:0000256" key="2">
    <source>
        <dbReference type="ARBA" id="ARBA00004286"/>
    </source>
</evidence>
<dbReference type="Gene3D" id="2.40.50.140">
    <property type="entry name" value="Nucleic acid-binding proteins"/>
    <property type="match status" value="1"/>
</dbReference>
<evidence type="ECO:0000256" key="15">
    <source>
        <dbReference type="SAM" id="MobiDB-lite"/>
    </source>
</evidence>
<keyword evidence="5 14" id="KW-0235">DNA replication</keyword>
<dbReference type="PRINTS" id="PR01657">
    <property type="entry name" value="MCMFAMILY"/>
</dbReference>
<dbReference type="InterPro" id="IPR018525">
    <property type="entry name" value="MCM_CS"/>
</dbReference>
<dbReference type="InterPro" id="IPR031327">
    <property type="entry name" value="MCM"/>
</dbReference>
<dbReference type="PROSITE" id="PS50051">
    <property type="entry name" value="MCM_2"/>
    <property type="match status" value="1"/>
</dbReference>
<evidence type="ECO:0000256" key="14">
    <source>
        <dbReference type="RuleBase" id="RU368061"/>
    </source>
</evidence>
<comment type="similarity">
    <text evidence="3 13">Belongs to the MCM family.</text>
</comment>
<dbReference type="GO" id="GO:0016887">
    <property type="term" value="F:ATP hydrolysis activity"/>
    <property type="evidence" value="ECO:0007669"/>
    <property type="project" value="RHEA"/>
</dbReference>
<dbReference type="Pfam" id="PF14551">
    <property type="entry name" value="MCM_N"/>
    <property type="match status" value="1"/>
</dbReference>
<keyword evidence="7 14" id="KW-0378">Hydrolase</keyword>
<comment type="subunit">
    <text evidence="14">Component of the MCM2-7 complex.</text>
</comment>
<dbReference type="GO" id="GO:0005694">
    <property type="term" value="C:chromosome"/>
    <property type="evidence" value="ECO:0007669"/>
    <property type="project" value="UniProtKB-SubCell"/>
</dbReference>
<evidence type="ECO:0000256" key="13">
    <source>
        <dbReference type="RuleBase" id="RU004070"/>
    </source>
</evidence>
<dbReference type="InterPro" id="IPR001208">
    <property type="entry name" value="MCM_dom"/>
</dbReference>
<protein>
    <recommendedName>
        <fullName evidence="14">DNA replication licensing factor MCM3</fullName>
        <ecNumber evidence="14">3.6.4.12</ecNumber>
    </recommendedName>
</protein>
<dbReference type="Gene3D" id="3.40.50.300">
    <property type="entry name" value="P-loop containing nucleotide triphosphate hydrolases"/>
    <property type="match status" value="1"/>
</dbReference>
<keyword evidence="10 13" id="KW-0238">DNA-binding</keyword>
<feature type="compositionally biased region" description="Acidic residues" evidence="15">
    <location>
        <begin position="672"/>
        <end position="683"/>
    </location>
</feature>
<evidence type="ECO:0000256" key="1">
    <source>
        <dbReference type="ARBA" id="ARBA00004123"/>
    </source>
</evidence>
<dbReference type="SUPFAM" id="SSF52540">
    <property type="entry name" value="P-loop containing nucleoside triphosphate hydrolases"/>
    <property type="match status" value="1"/>
</dbReference>
<dbReference type="GO" id="GO:0000727">
    <property type="term" value="P:double-strand break repair via break-induced replication"/>
    <property type="evidence" value="ECO:0007669"/>
    <property type="project" value="TreeGrafter"/>
</dbReference>
<keyword evidence="12" id="KW-0131">Cell cycle</keyword>
<keyword evidence="8 14" id="KW-0347">Helicase</keyword>
<comment type="function">
    <text evidence="14">Acts as component of the MCM2-7 complex (MCM complex) which is the replicative helicase essential for 'once per cell cycle' DNA replication initiation and elongation in eukaryotic cells. The active ATPase sites in the MCM2-7 ring are formed through the interaction surfaces of two neighboring subunits such that a critical structure of a conserved arginine finger motif is provided in trans relative to the ATP-binding site of the Walker A box of the adjacent subunit. The six ATPase active sites, however, are likely to contribute differentially to the complex helicase activity.</text>
</comment>
<dbReference type="EC" id="3.6.4.12" evidence="14"/>
<name>A0A1B6D4N3_9HEMI</name>
<dbReference type="CDD" id="cd17754">
    <property type="entry name" value="MCM3"/>
    <property type="match status" value="1"/>
</dbReference>
<dbReference type="InterPro" id="IPR008046">
    <property type="entry name" value="Mcm3"/>
</dbReference>
<comment type="catalytic activity">
    <reaction evidence="14">
        <text>ATP + H2O = ADP + phosphate + H(+)</text>
        <dbReference type="Rhea" id="RHEA:13065"/>
        <dbReference type="ChEBI" id="CHEBI:15377"/>
        <dbReference type="ChEBI" id="CHEBI:15378"/>
        <dbReference type="ChEBI" id="CHEBI:30616"/>
        <dbReference type="ChEBI" id="CHEBI:43474"/>
        <dbReference type="ChEBI" id="CHEBI:456216"/>
        <dbReference type="EC" id="3.6.4.12"/>
    </reaction>
</comment>
<evidence type="ECO:0000256" key="3">
    <source>
        <dbReference type="ARBA" id="ARBA00008010"/>
    </source>
</evidence>
<dbReference type="SUPFAM" id="SSF50249">
    <property type="entry name" value="Nucleic acid-binding proteins"/>
    <property type="match status" value="1"/>
</dbReference>
<evidence type="ECO:0000256" key="8">
    <source>
        <dbReference type="ARBA" id="ARBA00022806"/>
    </source>
</evidence>
<evidence type="ECO:0000256" key="11">
    <source>
        <dbReference type="ARBA" id="ARBA00023242"/>
    </source>
</evidence>
<dbReference type="GO" id="GO:0017116">
    <property type="term" value="F:single-stranded DNA helicase activity"/>
    <property type="evidence" value="ECO:0007669"/>
    <property type="project" value="TreeGrafter"/>
</dbReference>
<feature type="region of interest" description="Disordered" evidence="15">
    <location>
        <begin position="659"/>
        <end position="732"/>
    </location>
</feature>
<dbReference type="InterPro" id="IPR027417">
    <property type="entry name" value="P-loop_NTPase"/>
</dbReference>
<keyword evidence="9 13" id="KW-0067">ATP-binding</keyword>
<dbReference type="Pfam" id="PF00493">
    <property type="entry name" value="MCM"/>
    <property type="match status" value="1"/>
</dbReference>
<keyword evidence="11 14" id="KW-0539">Nucleus</keyword>
<dbReference type="PRINTS" id="PR01659">
    <property type="entry name" value="MCMPROTEIN3"/>
</dbReference>
<evidence type="ECO:0000313" key="17">
    <source>
        <dbReference type="EMBL" id="JAS20630.1"/>
    </source>
</evidence>
<dbReference type="PROSITE" id="PS00847">
    <property type="entry name" value="MCM_1"/>
    <property type="match status" value="1"/>
</dbReference>
<dbReference type="GO" id="GO:0006271">
    <property type="term" value="P:DNA strand elongation involved in DNA replication"/>
    <property type="evidence" value="ECO:0007669"/>
    <property type="project" value="TreeGrafter"/>
</dbReference>
<dbReference type="EMBL" id="GEDC01016668">
    <property type="protein sequence ID" value="JAS20630.1"/>
    <property type="molecule type" value="Transcribed_RNA"/>
</dbReference>
<dbReference type="SMART" id="SM00382">
    <property type="entry name" value="AAA"/>
    <property type="match status" value="1"/>
</dbReference>
<evidence type="ECO:0000256" key="9">
    <source>
        <dbReference type="ARBA" id="ARBA00022840"/>
    </source>
</evidence>
<comment type="subcellular location">
    <subcellularLocation>
        <location evidence="2">Chromosome</location>
    </subcellularLocation>
    <subcellularLocation>
        <location evidence="1 14">Nucleus</location>
    </subcellularLocation>
</comment>
<dbReference type="PANTHER" id="PTHR11630">
    <property type="entry name" value="DNA REPLICATION LICENSING FACTOR MCM FAMILY MEMBER"/>
    <property type="match status" value="1"/>
</dbReference>
<feature type="domain" description="MCM C-terminal AAA(+) ATPase" evidence="16">
    <location>
        <begin position="291"/>
        <end position="497"/>
    </location>
</feature>
<evidence type="ECO:0000256" key="6">
    <source>
        <dbReference type="ARBA" id="ARBA00022741"/>
    </source>
</evidence>
<keyword evidence="6 13" id="KW-0547">Nucleotide-binding</keyword>
<reference evidence="17" key="1">
    <citation type="submission" date="2015-12" db="EMBL/GenBank/DDBJ databases">
        <title>De novo transcriptome assembly of four potential Pierce s Disease insect vectors from Arizona vineyards.</title>
        <authorList>
            <person name="Tassone E.E."/>
        </authorList>
    </citation>
    <scope>NUCLEOTIDE SEQUENCE</scope>
</reference>
<dbReference type="FunFam" id="2.20.28.10:FF:000006">
    <property type="entry name" value="DNA helicase"/>
    <property type="match status" value="1"/>
</dbReference>
<dbReference type="GO" id="GO:0042555">
    <property type="term" value="C:MCM complex"/>
    <property type="evidence" value="ECO:0007669"/>
    <property type="project" value="UniProtKB-UniRule"/>
</dbReference>
<dbReference type="AlphaFoldDB" id="A0A1B6D4N3"/>
<organism evidence="17">
    <name type="scientific">Clastoptera arizonana</name>
    <name type="common">Arizona spittle bug</name>
    <dbReference type="NCBI Taxonomy" id="38151"/>
    <lineage>
        <taxon>Eukaryota</taxon>
        <taxon>Metazoa</taxon>
        <taxon>Ecdysozoa</taxon>
        <taxon>Arthropoda</taxon>
        <taxon>Hexapoda</taxon>
        <taxon>Insecta</taxon>
        <taxon>Pterygota</taxon>
        <taxon>Neoptera</taxon>
        <taxon>Paraneoptera</taxon>
        <taxon>Hemiptera</taxon>
        <taxon>Auchenorrhyncha</taxon>
        <taxon>Cercopoidea</taxon>
        <taxon>Clastopteridae</taxon>
        <taxon>Clastoptera</taxon>
    </lineage>
</organism>